<comment type="caution">
    <text evidence="1">The sequence shown here is derived from an EMBL/GenBank/DDBJ whole genome shotgun (WGS) entry which is preliminary data.</text>
</comment>
<evidence type="ECO:0000313" key="2">
    <source>
        <dbReference type="Proteomes" id="UP000634476"/>
    </source>
</evidence>
<accession>A0A8J3WVQ2</accession>
<keyword evidence="2" id="KW-1185">Reference proteome</keyword>
<dbReference type="EMBL" id="BOOK01000047">
    <property type="protein sequence ID" value="GII04194.1"/>
    <property type="molecule type" value="Genomic_DNA"/>
</dbReference>
<proteinExistence type="predicted"/>
<reference evidence="1" key="1">
    <citation type="submission" date="2021-01" db="EMBL/GenBank/DDBJ databases">
        <title>Whole genome shotgun sequence of Planobispora takensis NBRC 109077.</title>
        <authorList>
            <person name="Komaki H."/>
            <person name="Tamura T."/>
        </authorList>
    </citation>
    <scope>NUCLEOTIDE SEQUENCE</scope>
    <source>
        <strain evidence="1">NBRC 109077</strain>
    </source>
</reference>
<protein>
    <submittedName>
        <fullName evidence="1">Uncharacterized protein</fullName>
    </submittedName>
</protein>
<name>A0A8J3WVQ2_9ACTN</name>
<sequence>MRPAPYRPEHWNRHLPRPCPRLPCRRRPHGGDFAAALDQDAVGYALTSSEIASDAQAGTLLTKAVSTRRCDKE</sequence>
<dbReference type="Proteomes" id="UP000634476">
    <property type="component" value="Unassembled WGS sequence"/>
</dbReference>
<gene>
    <name evidence="1" type="ORF">Pta02_62020</name>
</gene>
<dbReference type="AlphaFoldDB" id="A0A8J3WVQ2"/>
<organism evidence="1 2">
    <name type="scientific">Planobispora takensis</name>
    <dbReference type="NCBI Taxonomy" id="1367882"/>
    <lineage>
        <taxon>Bacteria</taxon>
        <taxon>Bacillati</taxon>
        <taxon>Actinomycetota</taxon>
        <taxon>Actinomycetes</taxon>
        <taxon>Streptosporangiales</taxon>
        <taxon>Streptosporangiaceae</taxon>
        <taxon>Planobispora</taxon>
    </lineage>
</organism>
<evidence type="ECO:0000313" key="1">
    <source>
        <dbReference type="EMBL" id="GII04194.1"/>
    </source>
</evidence>